<dbReference type="EMBL" id="CAHIKZ030001491">
    <property type="protein sequence ID" value="CAE1265801.1"/>
    <property type="molecule type" value="Genomic_DNA"/>
</dbReference>
<feature type="transmembrane region" description="Helical" evidence="1">
    <location>
        <begin position="95"/>
        <end position="118"/>
    </location>
</feature>
<name>A0A812CHK0_ACAPH</name>
<keyword evidence="1" id="KW-0812">Transmembrane</keyword>
<dbReference type="AlphaFoldDB" id="A0A812CHK0"/>
<dbReference type="Proteomes" id="UP000597762">
    <property type="component" value="Unassembled WGS sequence"/>
</dbReference>
<evidence type="ECO:0000313" key="3">
    <source>
        <dbReference type="Proteomes" id="UP000597762"/>
    </source>
</evidence>
<protein>
    <submittedName>
        <fullName evidence="2">Uncharacterized protein</fullName>
    </submittedName>
</protein>
<feature type="transmembrane region" description="Helical" evidence="1">
    <location>
        <begin position="130"/>
        <end position="153"/>
    </location>
</feature>
<comment type="caution">
    <text evidence="2">The sequence shown here is derived from an EMBL/GenBank/DDBJ whole genome shotgun (WGS) entry which is preliminary data.</text>
</comment>
<keyword evidence="1" id="KW-0472">Membrane</keyword>
<feature type="transmembrane region" description="Helical" evidence="1">
    <location>
        <begin position="12"/>
        <end position="38"/>
    </location>
</feature>
<evidence type="ECO:0000313" key="2">
    <source>
        <dbReference type="EMBL" id="CAE1265801.1"/>
    </source>
</evidence>
<accession>A0A812CHK0</accession>
<organism evidence="2 3">
    <name type="scientific">Acanthosepion pharaonis</name>
    <name type="common">Pharaoh cuttlefish</name>
    <name type="synonym">Sepia pharaonis</name>
    <dbReference type="NCBI Taxonomy" id="158019"/>
    <lineage>
        <taxon>Eukaryota</taxon>
        <taxon>Metazoa</taxon>
        <taxon>Spiralia</taxon>
        <taxon>Lophotrochozoa</taxon>
        <taxon>Mollusca</taxon>
        <taxon>Cephalopoda</taxon>
        <taxon>Coleoidea</taxon>
        <taxon>Decapodiformes</taxon>
        <taxon>Sepiida</taxon>
        <taxon>Sepiina</taxon>
        <taxon>Sepiidae</taxon>
        <taxon>Acanthosepion</taxon>
    </lineage>
</organism>
<keyword evidence="3" id="KW-1185">Reference proteome</keyword>
<sequence>MQSLSFRDFFSFLSLTLSFSLPCFLLCSLGLSLSFFLTLSSLLNICSLSFSLFLRHSLFLPCFLLCSLSLILPVTLSLSSLLSSLLSLSHSSCDILFFLVTSLSSLFSFFLLCSPAFFSALSHSSCDTLSFFLAFFSALSLSLSSSDTLSFFLA</sequence>
<gene>
    <name evidence="2" type="ORF">SPHA_34886</name>
</gene>
<reference evidence="2" key="1">
    <citation type="submission" date="2021-01" db="EMBL/GenBank/DDBJ databases">
        <authorList>
            <person name="Li R."/>
            <person name="Bekaert M."/>
        </authorList>
    </citation>
    <scope>NUCLEOTIDE SEQUENCE</scope>
    <source>
        <strain evidence="2">Farmed</strain>
    </source>
</reference>
<evidence type="ECO:0000256" key="1">
    <source>
        <dbReference type="SAM" id="Phobius"/>
    </source>
</evidence>
<proteinExistence type="predicted"/>
<keyword evidence="1" id="KW-1133">Transmembrane helix</keyword>
<feature type="transmembrane region" description="Helical" evidence="1">
    <location>
        <begin position="58"/>
        <end position="83"/>
    </location>
</feature>